<feature type="domain" description="Lnb-like transmembrane" evidence="4">
    <location>
        <begin position="308"/>
        <end position="385"/>
    </location>
</feature>
<sequence>MPRLSLIALCLLCLLLAAPARAAASDLVPPWGTGESQGEDLVISLATFSPGDDVPSWWGHGSLVVEDRRLGVARLYNYGMFSFDDAMLARFAMGRLEFWVGQARVDRTYGFYRAEDRDVRIQELNLTPEQRQQVAKRLADNVLPENRDYLYHHYNDNCVTRLRDMIDGATGGQLREADRAPGRMTLREHTRRYTSVNAPMSVLLDFMMNDEIDHPITRWEEAFLPDELETQVAALQLKGADGLSRPLVARSWNYYASPDRARPPAEPPAWGPWLLALGLMLGGGALGLAAWERKRGSRLARVLLGLENALLGLMLGIPGTALFVMWLVTDHTVVYRNENLFLANPLTLLAVPFGVSLMRGNPKARARLFTVWGVLTVTAVLGILLKLFPPFDQDNGRLIALILPISVGMAGAFSLDRVLARFTGTHRASADRGDTVAPLKTP</sequence>
<dbReference type="Pfam" id="PF25221">
    <property type="entry name" value="5TMH_Lnb"/>
    <property type="match status" value="1"/>
</dbReference>
<keyword evidence="6" id="KW-1185">Reference proteome</keyword>
<dbReference type="EMBL" id="VIFM01000222">
    <property type="protein sequence ID" value="TQF10894.1"/>
    <property type="molecule type" value="Genomic_DNA"/>
</dbReference>
<evidence type="ECO:0000259" key="4">
    <source>
        <dbReference type="Pfam" id="PF25221"/>
    </source>
</evidence>
<dbReference type="InterPro" id="IPR057436">
    <property type="entry name" value="5TMH_Lnb"/>
</dbReference>
<feature type="transmembrane region" description="Helical" evidence="1">
    <location>
        <begin position="399"/>
        <end position="419"/>
    </location>
</feature>
<evidence type="ECO:0000313" key="5">
    <source>
        <dbReference type="EMBL" id="TQF10894.1"/>
    </source>
</evidence>
<accession>A0A540WR41</accession>
<dbReference type="AlphaFoldDB" id="A0A540WR41"/>
<feature type="domain" description="Lnb N-terminal periplasmic" evidence="3">
    <location>
        <begin position="30"/>
        <end position="188"/>
    </location>
</feature>
<evidence type="ECO:0000256" key="2">
    <source>
        <dbReference type="SAM" id="SignalP"/>
    </source>
</evidence>
<evidence type="ECO:0000259" key="3">
    <source>
        <dbReference type="Pfam" id="PF13387"/>
    </source>
</evidence>
<dbReference type="Proteomes" id="UP000315369">
    <property type="component" value="Unassembled WGS sequence"/>
</dbReference>
<gene>
    <name evidence="5" type="ORF">FJV41_37100</name>
</gene>
<feature type="chain" id="PRO_5022101619" evidence="2">
    <location>
        <begin position="23"/>
        <end position="442"/>
    </location>
</feature>
<feature type="transmembrane region" description="Helical" evidence="1">
    <location>
        <begin position="369"/>
        <end position="387"/>
    </location>
</feature>
<feature type="transmembrane region" description="Helical" evidence="1">
    <location>
        <begin position="303"/>
        <end position="328"/>
    </location>
</feature>
<organism evidence="5 6">
    <name type="scientific">Myxococcus llanfairpwllgwyngyllgogerychwyrndrobwllllantysiliogogogochensis</name>
    <dbReference type="NCBI Taxonomy" id="2590453"/>
    <lineage>
        <taxon>Bacteria</taxon>
        <taxon>Pseudomonadati</taxon>
        <taxon>Myxococcota</taxon>
        <taxon>Myxococcia</taxon>
        <taxon>Myxococcales</taxon>
        <taxon>Cystobacterineae</taxon>
        <taxon>Myxococcaceae</taxon>
        <taxon>Myxococcus</taxon>
    </lineage>
</organism>
<comment type="caution">
    <text evidence="5">The sequence shown here is derived from an EMBL/GenBank/DDBJ whole genome shotgun (WGS) entry which is preliminary data.</text>
</comment>
<dbReference type="Pfam" id="PF13387">
    <property type="entry name" value="Lnb_N"/>
    <property type="match status" value="1"/>
</dbReference>
<dbReference type="OrthoDB" id="5490204at2"/>
<evidence type="ECO:0000256" key="1">
    <source>
        <dbReference type="SAM" id="Phobius"/>
    </source>
</evidence>
<feature type="transmembrane region" description="Helical" evidence="1">
    <location>
        <begin position="270"/>
        <end position="291"/>
    </location>
</feature>
<dbReference type="RefSeq" id="WP_141647333.1">
    <property type="nucleotide sequence ID" value="NZ_VIFM01000222.1"/>
</dbReference>
<evidence type="ECO:0000313" key="6">
    <source>
        <dbReference type="Proteomes" id="UP000315369"/>
    </source>
</evidence>
<keyword evidence="1" id="KW-1133">Transmembrane helix</keyword>
<keyword evidence="1" id="KW-0472">Membrane</keyword>
<keyword evidence="1" id="KW-0812">Transmembrane</keyword>
<dbReference type="InterPro" id="IPR025178">
    <property type="entry name" value="Lnb_N"/>
</dbReference>
<proteinExistence type="predicted"/>
<protein>
    <submittedName>
        <fullName evidence="5">DUF4105 domain-containing protein</fullName>
    </submittedName>
</protein>
<feature type="transmembrane region" description="Helical" evidence="1">
    <location>
        <begin position="340"/>
        <end position="357"/>
    </location>
</feature>
<feature type="signal peptide" evidence="2">
    <location>
        <begin position="1"/>
        <end position="22"/>
    </location>
</feature>
<name>A0A540WR41_9BACT</name>
<keyword evidence="2" id="KW-0732">Signal</keyword>
<reference evidence="5 6" key="1">
    <citation type="submission" date="2019-06" db="EMBL/GenBank/DDBJ databases">
        <authorList>
            <person name="Livingstone P."/>
            <person name="Whitworth D."/>
        </authorList>
    </citation>
    <scope>NUCLEOTIDE SEQUENCE [LARGE SCALE GENOMIC DNA]</scope>
    <source>
        <strain evidence="5 6">AM401</strain>
    </source>
</reference>